<dbReference type="AlphaFoldDB" id="A0A086ZRD7"/>
<accession>A0A086ZRD7</accession>
<gene>
    <name evidence="1" type="ORF">BBOU_0184</name>
</gene>
<evidence type="ECO:0000313" key="1">
    <source>
        <dbReference type="EMBL" id="KFI49087.1"/>
    </source>
</evidence>
<evidence type="ECO:0000313" key="2">
    <source>
        <dbReference type="Proteomes" id="UP000029093"/>
    </source>
</evidence>
<keyword evidence="2" id="KW-1185">Reference proteome</keyword>
<protein>
    <submittedName>
        <fullName evidence="1">Uncharacterized protein</fullName>
    </submittedName>
</protein>
<organism evidence="1 2">
    <name type="scientific">Bifidobacterium boum</name>
    <dbReference type="NCBI Taxonomy" id="78343"/>
    <lineage>
        <taxon>Bacteria</taxon>
        <taxon>Bacillati</taxon>
        <taxon>Actinomycetota</taxon>
        <taxon>Actinomycetes</taxon>
        <taxon>Bifidobacteriales</taxon>
        <taxon>Bifidobacteriaceae</taxon>
        <taxon>Bifidobacterium</taxon>
    </lineage>
</organism>
<sequence>MRHRFVHQDEPSGPAPRDAALPIVHVLQHGIPRHPAISTVMGHSAAARTADESIFVQICRSVALLPSLGHTTGWCVLERVIPAQHGVKNPIAIRLPSGQPIHFRHAIDGERMDCVCQFARPVDAKMAYRYVHYAVARQLERTLLAVQDCSRVVGFQPAGMTDTATTLNLVIRERVQYTIEIGVDDWTIHGGSTSPPVLVPCVST</sequence>
<dbReference type="EMBL" id="JGYQ01000003">
    <property type="protein sequence ID" value="KFI49087.1"/>
    <property type="molecule type" value="Genomic_DNA"/>
</dbReference>
<reference evidence="1 2" key="1">
    <citation type="submission" date="2014-03" db="EMBL/GenBank/DDBJ databases">
        <title>Genomics of Bifidobacteria.</title>
        <authorList>
            <person name="Ventura M."/>
            <person name="Milani C."/>
            <person name="Lugli G.A."/>
        </authorList>
    </citation>
    <scope>NUCLEOTIDE SEQUENCE [LARGE SCALE GENOMIC DNA]</scope>
    <source>
        <strain evidence="1 2">LMG 10736</strain>
    </source>
</reference>
<comment type="caution">
    <text evidence="1">The sequence shown here is derived from an EMBL/GenBank/DDBJ whole genome shotgun (WGS) entry which is preliminary data.</text>
</comment>
<proteinExistence type="predicted"/>
<name>A0A086ZRD7_9BIFI</name>
<dbReference type="Proteomes" id="UP000029093">
    <property type="component" value="Unassembled WGS sequence"/>
</dbReference>